<accession>A0A150JEU1</accession>
<dbReference type="Gene3D" id="3.90.1150.10">
    <property type="entry name" value="Aspartate Aminotransferase, domain 1"/>
    <property type="match status" value="1"/>
</dbReference>
<keyword evidence="6" id="KW-1133">Transmembrane helix</keyword>
<dbReference type="Pfam" id="PF00155">
    <property type="entry name" value="Aminotran_1_2"/>
    <property type="match status" value="1"/>
</dbReference>
<dbReference type="Gene3D" id="3.40.640.10">
    <property type="entry name" value="Type I PLP-dependent aspartate aminotransferase-like (Major domain)"/>
    <property type="match status" value="1"/>
</dbReference>
<feature type="domain" description="Aminotransferase class I/classII large" evidence="7">
    <location>
        <begin position="58"/>
        <end position="384"/>
    </location>
</feature>
<keyword evidence="6" id="KW-0472">Membrane</keyword>
<gene>
    <name evidence="8" type="primary">aspC_4</name>
    <name evidence="8" type="ORF">APG09_01562</name>
</gene>
<keyword evidence="4" id="KW-0456">Lyase</keyword>
<dbReference type="PATRIC" id="fig|1706435.3.peg.1580"/>
<protein>
    <recommendedName>
        <fullName evidence="2">cysteine-S-conjugate beta-lyase</fullName>
        <ecNumber evidence="2">4.4.1.13</ecNumber>
    </recommendedName>
</protein>
<dbReference type="InterPro" id="IPR015421">
    <property type="entry name" value="PyrdxlP-dep_Trfase_major"/>
</dbReference>
<organism evidence="8">
    <name type="scientific">Candidatus Methanofastidiosum methylothiophilum</name>
    <dbReference type="NCBI Taxonomy" id="1705564"/>
    <lineage>
        <taxon>Archaea</taxon>
        <taxon>Methanobacteriati</taxon>
        <taxon>Methanobacteriota</taxon>
        <taxon>Stenosarchaea group</taxon>
        <taxon>Candidatus Methanofastidiosia</taxon>
        <taxon>Candidatus Methanofastidiosales</taxon>
        <taxon>Candidatus Methanofastidiosaceae</taxon>
        <taxon>Candidatus Methanofastidiosum</taxon>
    </lineage>
</organism>
<keyword evidence="8" id="KW-0032">Aminotransferase</keyword>
<dbReference type="InterPro" id="IPR051798">
    <property type="entry name" value="Class-II_PLP-Dep_Aminotrans"/>
</dbReference>
<dbReference type="NCBIfam" id="TIGR04350">
    <property type="entry name" value="C_S_lyase_PatB"/>
    <property type="match status" value="1"/>
</dbReference>
<dbReference type="InterPro" id="IPR004839">
    <property type="entry name" value="Aminotransferase_I/II_large"/>
</dbReference>
<feature type="transmembrane region" description="Helical" evidence="6">
    <location>
        <begin position="90"/>
        <end position="110"/>
    </location>
</feature>
<dbReference type="GO" id="GO:0008483">
    <property type="term" value="F:transaminase activity"/>
    <property type="evidence" value="ECO:0007669"/>
    <property type="project" value="UniProtKB-KW"/>
</dbReference>
<evidence type="ECO:0000256" key="3">
    <source>
        <dbReference type="ARBA" id="ARBA00022898"/>
    </source>
</evidence>
<dbReference type="InterPro" id="IPR015422">
    <property type="entry name" value="PyrdxlP-dep_Trfase_small"/>
</dbReference>
<proteinExistence type="inferred from homology"/>
<sequence>MKKYNFEDIHERRGTHSIKYDFLKTFYTKEDLLSMWVADMDFQTADEIIDTVVNVAKTGIYGYCGIDDDFYNSIIHWFSERRNLVLDKEWIMFVPGIVPAISISLLGLTVPGDKIILQPPVYYPFYSCIENNGRRVVFNNLINENGYYKMDFEALERSIDVNTRVLILCNPHNPVGRVWTENELSMLGEICKKNDLIIFSDEIHSDLIYEKDKFKSIFSLNEDLRERTVTFFAPSKTFNLAGLSTSFMVVPNRSLRGKMQSIMNSLALNNINMFGLNALIAAYSHGGEWLDQLLNYLKGNIDYVLDFFEKKLPQVKIFKPEGTYLLWMDFRFLGMNDEELSKFFIEKAGVALDDGYIFGKPGSGFQRMNIACSRKIICKACDQIYEAIKLLENC</sequence>
<dbReference type="GO" id="GO:0030170">
    <property type="term" value="F:pyridoxal phosphate binding"/>
    <property type="evidence" value="ECO:0007669"/>
    <property type="project" value="InterPro"/>
</dbReference>
<keyword evidence="6" id="KW-0812">Transmembrane</keyword>
<dbReference type="EC" id="4.4.1.13" evidence="2"/>
<dbReference type="InterPro" id="IPR027619">
    <property type="entry name" value="C-S_lyase_PatB-like"/>
</dbReference>
<dbReference type="PANTHER" id="PTHR43525">
    <property type="entry name" value="PROTEIN MALY"/>
    <property type="match status" value="1"/>
</dbReference>
<evidence type="ECO:0000259" key="7">
    <source>
        <dbReference type="Pfam" id="PF00155"/>
    </source>
</evidence>
<dbReference type="InterPro" id="IPR015424">
    <property type="entry name" value="PyrdxlP-dep_Trfase"/>
</dbReference>
<reference evidence="8" key="1">
    <citation type="journal article" date="2016" name="ISME J.">
        <title>Chasing the elusive Euryarchaeota class WSA2: genomes reveal a uniquely fastidious methyl-reducing methanogen.</title>
        <authorList>
            <person name="Nobu M.K."/>
            <person name="Narihiro T."/>
            <person name="Kuroda K."/>
            <person name="Mei R."/>
            <person name="Liu W.T."/>
        </authorList>
    </citation>
    <scope>NUCLEOTIDE SEQUENCE [LARGE SCALE GENOMIC DNA]</scope>
    <source>
        <strain evidence="8">ADurb1213_Bin02801</strain>
    </source>
</reference>
<evidence type="ECO:0000256" key="4">
    <source>
        <dbReference type="ARBA" id="ARBA00023239"/>
    </source>
</evidence>
<evidence type="ECO:0000256" key="1">
    <source>
        <dbReference type="ARBA" id="ARBA00001933"/>
    </source>
</evidence>
<comment type="cofactor">
    <cofactor evidence="1">
        <name>pyridoxal 5'-phosphate</name>
        <dbReference type="ChEBI" id="CHEBI:597326"/>
    </cofactor>
</comment>
<dbReference type="PANTHER" id="PTHR43525:SF1">
    <property type="entry name" value="PROTEIN MALY"/>
    <property type="match status" value="1"/>
</dbReference>
<dbReference type="SUPFAM" id="SSF53383">
    <property type="entry name" value="PLP-dependent transferases"/>
    <property type="match status" value="1"/>
</dbReference>
<evidence type="ECO:0000313" key="8">
    <source>
        <dbReference type="EMBL" id="KYC55747.1"/>
    </source>
</evidence>
<dbReference type="CDD" id="cd00609">
    <property type="entry name" value="AAT_like"/>
    <property type="match status" value="1"/>
</dbReference>
<dbReference type="GO" id="GO:0047804">
    <property type="term" value="F:cysteine-S-conjugate beta-lyase activity"/>
    <property type="evidence" value="ECO:0007669"/>
    <property type="project" value="UniProtKB-EC"/>
</dbReference>
<evidence type="ECO:0000256" key="5">
    <source>
        <dbReference type="ARBA" id="ARBA00037974"/>
    </source>
</evidence>
<evidence type="ECO:0000256" key="6">
    <source>
        <dbReference type="SAM" id="Phobius"/>
    </source>
</evidence>
<dbReference type="EMBL" id="LNJE01000035">
    <property type="protein sequence ID" value="KYC55747.1"/>
    <property type="molecule type" value="Genomic_DNA"/>
</dbReference>
<comment type="similarity">
    <text evidence="5">Belongs to the class-II pyridoxal-phosphate-dependent aminotransferase family. MalY/PatB cystathionine beta-lyase subfamily.</text>
</comment>
<keyword evidence="8" id="KW-0808">Transferase</keyword>
<keyword evidence="3" id="KW-0663">Pyridoxal phosphate</keyword>
<dbReference type="AlphaFoldDB" id="A0A150JEU1"/>
<comment type="caution">
    <text evidence="8">The sequence shown here is derived from an EMBL/GenBank/DDBJ whole genome shotgun (WGS) entry which is preliminary data.</text>
</comment>
<name>A0A150JEU1_9EURY</name>
<evidence type="ECO:0000256" key="2">
    <source>
        <dbReference type="ARBA" id="ARBA00012224"/>
    </source>
</evidence>